<feature type="region of interest" description="Disordered" evidence="1">
    <location>
        <begin position="1256"/>
        <end position="1288"/>
    </location>
</feature>
<feature type="compositionally biased region" description="Basic and acidic residues" evidence="1">
    <location>
        <begin position="1068"/>
        <end position="1091"/>
    </location>
</feature>
<feature type="compositionally biased region" description="Gly residues" evidence="1">
    <location>
        <begin position="438"/>
        <end position="455"/>
    </location>
</feature>
<feature type="region of interest" description="Disordered" evidence="1">
    <location>
        <begin position="427"/>
        <end position="561"/>
    </location>
</feature>
<sequence length="1321" mass="139587">MSSSILALLPDSISALLLDNSIIQSPIPTSPSKKTPSTSTTTTTSLDPRILRSWLKQIPRSTWIRLGSECHNSGFAAEAAVAIKGAKPAAASSVSMFSTAATAARAAALLSDNGIPRILKTIERRRRQYQQYQQEQEQQKSARSISGEDKKVEEEEEEEGAATETRPALWDLYEFYKTHCSSTSPLSSALKENGKGKRRIPGGSENNRHHHQPQFSPWQLEFLKSGCPELVIQVFLDTFLEHGPRHGFERDLPIDLIEALDYEWRSSSPSPSSSSSLSTAATETSAATVVETAAIATVAAKASKRAVLALIQTLISCRRYAKNHNRDSKQAAAARGLVLGVLGRKKGSSAEPMTVITEAGSTTAATGVDINKFDEQQQELDQACHQLALLLAEACAALEVFFETERGRNLPKLLALYQQETAADAKMQSRSSGSAGSNVGGIGTSVSGGGSGSGLDRGIKRPLVGGGASGVGSGFNGSDPLDPVSRKRLKSTGGTETGGSLSVVSSTLSPTAASSPSSSLSTPTGVLGQQPSPASPLTTVASRDNSADGNNGGDKTNTKPFKTTSQFVDQAMTGYASVLASQTSSATGGAGTGVGVGAGTGAGGSFVPSTHLPSTSTLASSVSAHQQAKLSNPLWSPIMGLTHLPQLPTKYAAQADSELERWITLLGHMDGAVFSEKLVGLIKSVYPSDQKFLLDQILIDFMCWDGSGSSNSGSSSSGGIGGDRDRELGAEGLAFSAAKYLKEGLVSNNDAATMATATSTTSATGALTMKTKSNIKTGQWVMEMIMSALVGLVIKPEESSSYLEPGSKKWIEPIEFPADTFTASGTSGNNTVKNAGDGSAMASSNTAAGTVSILRPSAALGGTKKRRVRNLYNRRVSPFYAVLTMFQTKRVVGRISGMIYSSGDDLPDDLAGAGAGGIADSGAGGVAGLDAQELLKQVSETSSITNAAPKLMLNELEEPDPMVAKMDRRKKAKKLKKREKKVQLKLLKKMEMEGRVVHGEGNTILGGGGSSGGSGGASNFSIKDLDAEEEIDRRAKMDLDEQAADVEAQLAGFSGLRSDSSVLPKNGKQSDKTKDGDHEAKKEKDKDEDRAQSIGGVERDEDAPDSPPNHQPHDDEEDDTEALELARQVEASRIVCQAPLNVLMFILQYLTRANQSGALDSWITDALSATLPALQIQYFEWMLCCLAVALTSPWTSSSSTSVGEAAVAAGYDSGDVVVFEEELLRLLAVLLTAQGIGYDPVRTAMENVERAHRDLMRGGKGENAATNEQTKASPEDGLRRGERGEETQMEVDNDVTTIAENRPCSIQGPYWTRVKTLLANH</sequence>
<gene>
    <name evidence="2" type="ORF">BCR41DRAFT_420478</name>
</gene>
<feature type="compositionally biased region" description="Low complexity" evidence="1">
    <location>
        <begin position="491"/>
        <end position="528"/>
    </location>
</feature>
<dbReference type="RefSeq" id="XP_021883258.1">
    <property type="nucleotide sequence ID" value="XM_022029904.1"/>
</dbReference>
<dbReference type="PANTHER" id="PTHR40903:SF1">
    <property type="entry name" value="HYPHALLY REGULATED CELL WALL PROTEIN 3"/>
    <property type="match status" value="1"/>
</dbReference>
<proteinExistence type="predicted"/>
<keyword evidence="3" id="KW-1185">Reference proteome</keyword>
<feature type="compositionally biased region" description="Gly residues" evidence="1">
    <location>
        <begin position="464"/>
        <end position="475"/>
    </location>
</feature>
<feature type="region of interest" description="Disordered" evidence="1">
    <location>
        <begin position="1055"/>
        <end position="1121"/>
    </location>
</feature>
<reference evidence="2 3" key="1">
    <citation type="submission" date="2016-07" db="EMBL/GenBank/DDBJ databases">
        <title>Pervasive Adenine N6-methylation of Active Genes in Fungi.</title>
        <authorList>
            <consortium name="DOE Joint Genome Institute"/>
            <person name="Mondo S.J."/>
            <person name="Dannebaum R.O."/>
            <person name="Kuo R.C."/>
            <person name="Labutti K."/>
            <person name="Haridas S."/>
            <person name="Kuo A."/>
            <person name="Salamov A."/>
            <person name="Ahrendt S.R."/>
            <person name="Lipzen A."/>
            <person name="Sullivan W."/>
            <person name="Andreopoulos W.B."/>
            <person name="Clum A."/>
            <person name="Lindquist E."/>
            <person name="Daum C."/>
            <person name="Ramamoorthy G.K."/>
            <person name="Gryganskyi A."/>
            <person name="Culley D."/>
            <person name="Magnuson J.K."/>
            <person name="James T.Y."/>
            <person name="O'Malley M.A."/>
            <person name="Stajich J.E."/>
            <person name="Spatafora J.W."/>
            <person name="Visel A."/>
            <person name="Grigoriev I.V."/>
        </authorList>
    </citation>
    <scope>NUCLEOTIDE SEQUENCE [LARGE SCALE GENOMIC DNA]</scope>
    <source>
        <strain evidence="2 3">NRRL 3116</strain>
    </source>
</reference>
<feature type="region of interest" description="Disordered" evidence="1">
    <location>
        <begin position="129"/>
        <end position="164"/>
    </location>
</feature>
<feature type="compositionally biased region" description="Gly residues" evidence="1">
    <location>
        <begin position="1004"/>
        <end position="1016"/>
    </location>
</feature>
<feature type="region of interest" description="Disordered" evidence="1">
    <location>
        <begin position="182"/>
        <end position="213"/>
    </location>
</feature>
<name>A0A1Y2GVH8_9FUNG</name>
<dbReference type="Proteomes" id="UP000193648">
    <property type="component" value="Unassembled WGS sequence"/>
</dbReference>
<dbReference type="InParanoid" id="A0A1Y2GVH8"/>
<organism evidence="2 3">
    <name type="scientific">Lobosporangium transversale</name>
    <dbReference type="NCBI Taxonomy" id="64571"/>
    <lineage>
        <taxon>Eukaryota</taxon>
        <taxon>Fungi</taxon>
        <taxon>Fungi incertae sedis</taxon>
        <taxon>Mucoromycota</taxon>
        <taxon>Mortierellomycotina</taxon>
        <taxon>Mortierellomycetes</taxon>
        <taxon>Mortierellales</taxon>
        <taxon>Mortierellaceae</taxon>
        <taxon>Lobosporangium</taxon>
    </lineage>
</organism>
<protein>
    <submittedName>
        <fullName evidence="2">Uncharacterized protein</fullName>
    </submittedName>
</protein>
<dbReference type="OrthoDB" id="2400950at2759"/>
<feature type="compositionally biased region" description="Basic and acidic residues" evidence="1">
    <location>
        <begin position="1273"/>
        <end position="1286"/>
    </location>
</feature>
<accession>A0A1Y2GVH8</accession>
<dbReference type="PANTHER" id="PTHR40903">
    <property type="entry name" value="GLYCINE-RICH CELL WALL STRUCTURAL PROTEIN 1-LIKE"/>
    <property type="match status" value="1"/>
</dbReference>
<feature type="compositionally biased region" description="Polar residues" evidence="1">
    <location>
        <begin position="529"/>
        <end position="561"/>
    </location>
</feature>
<feature type="region of interest" description="Disordered" evidence="1">
    <location>
        <begin position="1000"/>
        <end position="1020"/>
    </location>
</feature>
<dbReference type="GeneID" id="33571747"/>
<evidence type="ECO:0000256" key="1">
    <source>
        <dbReference type="SAM" id="MobiDB-lite"/>
    </source>
</evidence>
<evidence type="ECO:0000313" key="3">
    <source>
        <dbReference type="Proteomes" id="UP000193648"/>
    </source>
</evidence>
<dbReference type="EMBL" id="MCFF01000010">
    <property type="protein sequence ID" value="ORZ22704.1"/>
    <property type="molecule type" value="Genomic_DNA"/>
</dbReference>
<evidence type="ECO:0000313" key="2">
    <source>
        <dbReference type="EMBL" id="ORZ22704.1"/>
    </source>
</evidence>
<comment type="caution">
    <text evidence="2">The sequence shown here is derived from an EMBL/GenBank/DDBJ whole genome shotgun (WGS) entry which is preliminary data.</text>
</comment>